<dbReference type="AlphaFoldDB" id="B6K5G5"/>
<keyword evidence="2" id="KW-0812">Transmembrane</keyword>
<proteinExistence type="predicted"/>
<dbReference type="GO" id="GO:0019888">
    <property type="term" value="F:protein phosphatase regulator activity"/>
    <property type="evidence" value="ECO:0007669"/>
    <property type="project" value="InterPro"/>
</dbReference>
<dbReference type="PANTHER" id="PTHR28249">
    <property type="entry name" value="SPORULATION-SPECIFIC PROTEIN SPO7"/>
    <property type="match status" value="1"/>
</dbReference>
<reference evidence="3 5" key="1">
    <citation type="journal article" date="2011" name="Science">
        <title>Comparative functional genomics of the fission yeasts.</title>
        <authorList>
            <person name="Rhind N."/>
            <person name="Chen Z."/>
            <person name="Yassour M."/>
            <person name="Thompson D.A."/>
            <person name="Haas B.J."/>
            <person name="Habib N."/>
            <person name="Wapinski I."/>
            <person name="Roy S."/>
            <person name="Lin M.F."/>
            <person name="Heiman D.I."/>
            <person name="Young S.K."/>
            <person name="Furuya K."/>
            <person name="Guo Y."/>
            <person name="Pidoux A."/>
            <person name="Chen H.M."/>
            <person name="Robbertse B."/>
            <person name="Goldberg J.M."/>
            <person name="Aoki K."/>
            <person name="Bayne E.H."/>
            <person name="Berlin A.M."/>
            <person name="Desjardins C.A."/>
            <person name="Dobbs E."/>
            <person name="Dukaj L."/>
            <person name="Fan L."/>
            <person name="FitzGerald M.G."/>
            <person name="French C."/>
            <person name="Gujja S."/>
            <person name="Hansen K."/>
            <person name="Keifenheim D."/>
            <person name="Levin J.Z."/>
            <person name="Mosher R.A."/>
            <person name="Mueller C.A."/>
            <person name="Pfiffner J."/>
            <person name="Priest M."/>
            <person name="Russ C."/>
            <person name="Smialowska A."/>
            <person name="Swoboda P."/>
            <person name="Sykes S.M."/>
            <person name="Vaughn M."/>
            <person name="Vengrova S."/>
            <person name="Yoder R."/>
            <person name="Zeng Q."/>
            <person name="Allshire R."/>
            <person name="Baulcombe D."/>
            <person name="Birren B.W."/>
            <person name="Brown W."/>
            <person name="Ekwall K."/>
            <person name="Kellis M."/>
            <person name="Leatherwood J."/>
            <person name="Levin H."/>
            <person name="Margalit H."/>
            <person name="Martienssen R."/>
            <person name="Nieduszynski C.A."/>
            <person name="Spatafora J.W."/>
            <person name="Friedman N."/>
            <person name="Dalgaard J.Z."/>
            <person name="Baumann P."/>
            <person name="Niki H."/>
            <person name="Regev A."/>
            <person name="Nusbaum C."/>
        </authorList>
    </citation>
    <scope>NUCLEOTIDE SEQUENCE [LARGE SCALE GENOMIC DNA]</scope>
    <source>
        <strain evidence="5">yFS275 / FY16936</strain>
    </source>
</reference>
<evidence type="ECO:0000256" key="1">
    <source>
        <dbReference type="SAM" id="MobiDB-lite"/>
    </source>
</evidence>
<name>B6K5G5_SCHJY</name>
<dbReference type="RefSeq" id="XP_002175062.1">
    <property type="nucleotide sequence ID" value="XM_002175026.1"/>
</dbReference>
<feature type="transmembrane region" description="Helical" evidence="2">
    <location>
        <begin position="63"/>
        <end position="88"/>
    </location>
</feature>
<protein>
    <submittedName>
        <fullName evidence="3">Nem1-Spo7 complex regulatory subunit Spo7</fullName>
    </submittedName>
</protein>
<dbReference type="OMA" id="FVPHCNR"/>
<feature type="transmembrane region" description="Helical" evidence="2">
    <location>
        <begin position="36"/>
        <end position="57"/>
    </location>
</feature>
<dbReference type="PANTHER" id="PTHR28249:SF1">
    <property type="entry name" value="SPORULATION-SPECIFIC PROTEIN SPO7"/>
    <property type="match status" value="1"/>
</dbReference>
<organism evidence="3 5">
    <name type="scientific">Schizosaccharomyces japonicus (strain yFS275 / FY16936)</name>
    <name type="common">Fission yeast</name>
    <dbReference type="NCBI Taxonomy" id="402676"/>
    <lineage>
        <taxon>Eukaryota</taxon>
        <taxon>Fungi</taxon>
        <taxon>Dikarya</taxon>
        <taxon>Ascomycota</taxon>
        <taxon>Taphrinomycotina</taxon>
        <taxon>Schizosaccharomycetes</taxon>
        <taxon>Schizosaccharomycetales</taxon>
        <taxon>Schizosaccharomycetaceae</taxon>
        <taxon>Schizosaccharomyces</taxon>
    </lineage>
</organism>
<accession>B6K5G5</accession>
<evidence type="ECO:0000313" key="3">
    <source>
        <dbReference type="EMBL" id="EEB08769.1"/>
    </source>
</evidence>
<dbReference type="HOGENOM" id="CLU_101485_0_0_1"/>
<dbReference type="STRING" id="402676.B6K5G5"/>
<keyword evidence="5" id="KW-1185">Reference proteome</keyword>
<evidence type="ECO:0000256" key="2">
    <source>
        <dbReference type="SAM" id="Phobius"/>
    </source>
</evidence>
<evidence type="ECO:0000313" key="4">
    <source>
        <dbReference type="JaponicusDB" id="SJAG_03940"/>
    </source>
</evidence>
<keyword evidence="2" id="KW-1133">Transmembrane helix</keyword>
<dbReference type="Proteomes" id="UP000001744">
    <property type="component" value="Unassembled WGS sequence"/>
</dbReference>
<sequence>MSLSYNDPSAVYYNLLILEASFRETYLSLRARRWKYLLFLSAIFVWNASFCYCVFWQPSVYALLALLQKLCCLTGVVTLLLFCFSGLYSSTIVYPTKYVLYTNKTLRLFYVRLVVTPFSLFQWRRPLDAGVHLVLSSKAFDIAFIDGWEYFRTQYLLAQNRRKKMRPRKQKRPPRRQRPPPSSMRTRRQAVGDADGTGSSRWAESMMPSEPLRRVTE</sequence>
<dbReference type="eggNOG" id="ENOG502QTI4">
    <property type="taxonomic scope" value="Eukaryota"/>
</dbReference>
<gene>
    <name evidence="4" type="primary">nem2</name>
    <name evidence="3" type="ORF">SJAG_03940</name>
</gene>
<dbReference type="OrthoDB" id="5599171at2759"/>
<dbReference type="VEuPathDB" id="FungiDB:SJAG_03940"/>
<dbReference type="EMBL" id="KE651167">
    <property type="protein sequence ID" value="EEB08769.1"/>
    <property type="molecule type" value="Genomic_DNA"/>
</dbReference>
<feature type="compositionally biased region" description="Basic residues" evidence="1">
    <location>
        <begin position="161"/>
        <end position="178"/>
    </location>
</feature>
<evidence type="ECO:0000313" key="5">
    <source>
        <dbReference type="Proteomes" id="UP000001744"/>
    </source>
</evidence>
<feature type="region of interest" description="Disordered" evidence="1">
    <location>
        <begin position="161"/>
        <end position="217"/>
    </location>
</feature>
<dbReference type="Pfam" id="PF03907">
    <property type="entry name" value="Spo7"/>
    <property type="match status" value="1"/>
</dbReference>
<dbReference type="InterPro" id="IPR005605">
    <property type="entry name" value="Spo7"/>
</dbReference>
<dbReference type="GeneID" id="7051555"/>
<dbReference type="JaponicusDB" id="SJAG_03940">
    <property type="gene designation" value="nem2"/>
</dbReference>
<keyword evidence="2" id="KW-0472">Membrane</keyword>